<gene>
    <name evidence="2" type="ORF">AVDCRST_MAG49-654</name>
</gene>
<evidence type="ECO:0000313" key="2">
    <source>
        <dbReference type="EMBL" id="CAA9539162.1"/>
    </source>
</evidence>
<proteinExistence type="predicted"/>
<evidence type="ECO:0000256" key="1">
    <source>
        <dbReference type="SAM" id="MobiDB-lite"/>
    </source>
</evidence>
<organism evidence="2">
    <name type="scientific">uncultured Thermomicrobiales bacterium</name>
    <dbReference type="NCBI Taxonomy" id="1645740"/>
    <lineage>
        <taxon>Bacteria</taxon>
        <taxon>Pseudomonadati</taxon>
        <taxon>Thermomicrobiota</taxon>
        <taxon>Thermomicrobia</taxon>
        <taxon>Thermomicrobiales</taxon>
        <taxon>environmental samples</taxon>
    </lineage>
</organism>
<reference evidence="2" key="1">
    <citation type="submission" date="2020-02" db="EMBL/GenBank/DDBJ databases">
        <authorList>
            <person name="Meier V. D."/>
        </authorList>
    </citation>
    <scope>NUCLEOTIDE SEQUENCE</scope>
    <source>
        <strain evidence="2">AVDCRST_MAG49</strain>
    </source>
</reference>
<accession>A0A6J4U2K2</accession>
<dbReference type="AlphaFoldDB" id="A0A6J4U2K2"/>
<name>A0A6J4U2K2_9BACT</name>
<protein>
    <submittedName>
        <fullName evidence="2">Uncharacterized protein</fullName>
    </submittedName>
</protein>
<sequence>GGRPRGAGGDRAVRLRPVPGRGGRLPALRRPLPSGRRAGRGPGRGAAAGSAGRARWQHRGARLPRQGRRRPPAALRGGRPRRDPVVARRAGIPTARGPGPVPAAAPGLRRDPGPRRRALPPPPPRSSQGRPRGGGAATVSRCASGRPDARRRLRRAQARRPRVRRRRRHGLQPGQGGVRPRRDRPTDTGGARRV</sequence>
<feature type="non-terminal residue" evidence="2">
    <location>
        <position position="1"/>
    </location>
</feature>
<feature type="region of interest" description="Disordered" evidence="1">
    <location>
        <begin position="1"/>
        <end position="194"/>
    </location>
</feature>
<feature type="compositionally biased region" description="Basic residues" evidence="1">
    <location>
        <begin position="149"/>
        <end position="170"/>
    </location>
</feature>
<feature type="compositionally biased region" description="Basic residues" evidence="1">
    <location>
        <begin position="55"/>
        <end position="71"/>
    </location>
</feature>
<feature type="compositionally biased region" description="Low complexity" evidence="1">
    <location>
        <begin position="87"/>
        <end position="107"/>
    </location>
</feature>
<feature type="non-terminal residue" evidence="2">
    <location>
        <position position="194"/>
    </location>
</feature>
<feature type="compositionally biased region" description="Low complexity" evidence="1">
    <location>
        <begin position="15"/>
        <end position="36"/>
    </location>
</feature>
<dbReference type="EMBL" id="CADCWG010000038">
    <property type="protein sequence ID" value="CAA9539162.1"/>
    <property type="molecule type" value="Genomic_DNA"/>
</dbReference>